<evidence type="ECO:0000313" key="6">
    <source>
        <dbReference type="Proteomes" id="UP000001568"/>
    </source>
</evidence>
<dbReference type="Pfam" id="PF04931">
    <property type="entry name" value="DNA_pol_phi"/>
    <property type="match status" value="1"/>
</dbReference>
<feature type="compositionally biased region" description="Acidic residues" evidence="4">
    <location>
        <begin position="716"/>
        <end position="769"/>
    </location>
</feature>
<feature type="compositionally biased region" description="Basic and acidic residues" evidence="4">
    <location>
        <begin position="1150"/>
        <end position="1161"/>
    </location>
</feature>
<dbReference type="OrthoDB" id="342531at2759"/>
<organism evidence="5 6">
    <name type="scientific">Ostreococcus lucimarinus (strain CCE9901)</name>
    <dbReference type="NCBI Taxonomy" id="436017"/>
    <lineage>
        <taxon>Eukaryota</taxon>
        <taxon>Viridiplantae</taxon>
        <taxon>Chlorophyta</taxon>
        <taxon>Mamiellophyceae</taxon>
        <taxon>Mamiellales</taxon>
        <taxon>Bathycoccaceae</taxon>
        <taxon>Ostreococcus</taxon>
    </lineage>
</organism>
<reference evidence="5 6" key="1">
    <citation type="journal article" date="2007" name="Proc. Natl. Acad. Sci. U.S.A.">
        <title>The tiny eukaryote Ostreococcus provides genomic insights into the paradox of plankton speciation.</title>
        <authorList>
            <person name="Palenik B."/>
            <person name="Grimwood J."/>
            <person name="Aerts A."/>
            <person name="Rouze P."/>
            <person name="Salamov A."/>
            <person name="Putnam N."/>
            <person name="Dupont C."/>
            <person name="Jorgensen R."/>
            <person name="Derelle E."/>
            <person name="Rombauts S."/>
            <person name="Zhou K."/>
            <person name="Otillar R."/>
            <person name="Merchant S.S."/>
            <person name="Podell S."/>
            <person name="Gaasterland T."/>
            <person name="Napoli C."/>
            <person name="Gendler K."/>
            <person name="Manuell A."/>
            <person name="Tai V."/>
            <person name="Vallon O."/>
            <person name="Piganeau G."/>
            <person name="Jancek S."/>
            <person name="Heijde M."/>
            <person name="Jabbari K."/>
            <person name="Bowler C."/>
            <person name="Lohr M."/>
            <person name="Robbens S."/>
            <person name="Werner G."/>
            <person name="Dubchak I."/>
            <person name="Pazour G.J."/>
            <person name="Ren Q."/>
            <person name="Paulsen I."/>
            <person name="Delwiche C."/>
            <person name="Schmutz J."/>
            <person name="Rokhsar D."/>
            <person name="Van de Peer Y."/>
            <person name="Moreau H."/>
            <person name="Grigoriev I.V."/>
        </authorList>
    </citation>
    <scope>NUCLEOTIDE SEQUENCE [LARGE SCALE GENOMIC DNA]</scope>
    <source>
        <strain evidence="5 6">CCE9901</strain>
    </source>
</reference>
<accession>A4RWG4</accession>
<dbReference type="SUPFAM" id="SSF48371">
    <property type="entry name" value="ARM repeat"/>
    <property type="match status" value="1"/>
</dbReference>
<feature type="region of interest" description="Disordered" evidence="4">
    <location>
        <begin position="714"/>
        <end position="769"/>
    </location>
</feature>
<dbReference type="EMBL" id="CP000584">
    <property type="protein sequence ID" value="ABO95620.1"/>
    <property type="molecule type" value="Genomic_DNA"/>
</dbReference>
<feature type="compositionally biased region" description="Acidic residues" evidence="4">
    <location>
        <begin position="1162"/>
        <end position="1174"/>
    </location>
</feature>
<evidence type="ECO:0000256" key="1">
    <source>
        <dbReference type="ARBA" id="ARBA00004123"/>
    </source>
</evidence>
<name>A4RWG4_OSTLU</name>
<protein>
    <recommendedName>
        <fullName evidence="7">DNA polymerase V</fullName>
    </recommendedName>
</protein>
<evidence type="ECO:0000313" key="5">
    <source>
        <dbReference type="EMBL" id="ABO95620.1"/>
    </source>
</evidence>
<evidence type="ECO:0000256" key="2">
    <source>
        <dbReference type="ARBA" id="ARBA00006809"/>
    </source>
</evidence>
<dbReference type="KEGG" id="olu:OSTLU_15149"/>
<comment type="similarity">
    <text evidence="2">Belongs to the MYBBP1A family.</text>
</comment>
<dbReference type="PANTHER" id="PTHR13213:SF2">
    <property type="entry name" value="MYB-BINDING PROTEIN 1A"/>
    <property type="match status" value="1"/>
</dbReference>
<dbReference type="HOGENOM" id="CLU_003261_0_0_1"/>
<dbReference type="InterPro" id="IPR016024">
    <property type="entry name" value="ARM-type_fold"/>
</dbReference>
<feature type="compositionally biased region" description="Basic residues" evidence="4">
    <location>
        <begin position="1180"/>
        <end position="1189"/>
    </location>
</feature>
<dbReference type="OMA" id="QWIGILY"/>
<dbReference type="GO" id="GO:0005730">
    <property type="term" value="C:nucleolus"/>
    <property type="evidence" value="ECO:0007669"/>
    <property type="project" value="InterPro"/>
</dbReference>
<gene>
    <name evidence="5" type="ORF">OSTLU_15149</name>
</gene>
<dbReference type="Proteomes" id="UP000001568">
    <property type="component" value="Chromosome 4"/>
</dbReference>
<sequence length="1206" mass="130695">MTDAPPARGEILAHFWSLSADDASTRKRACEALMRDLRAAAAADGARARRGDDDGDEGADARAYALRRLTRGLSSGRAGARQGFALALSELATHAATPAEALDALDANVAPITKATKGQEARDILLGRLFGAAAIGLALGGREDVREEERRRCGAEVARRAETLSREKTYLAEPAAACVIELRASLGDETFAGVVEDAGEGLERWLSGDCGGDAGADTLWLACETFEALPRETRDRVQCVRATKKGKKVDWAEMFTRTHLSKISKALLDTAHTHPRMHSAWEMMLREAPGARGVVPLWEIVCEDGLFVSGSHQRRFLGFRVFDTLLSSAEAHEIPALFSSNFIKCLLNNLSAPDNYLHECAVDCLARIVAFASDKKTSSEKKIAVIAALQRQGPTRFDNVTKTNAVQDLVKSLDSDDALHYLQSMYAVVTKAPVQDSDVVGTEEELASALANGTGQKRRLWALEQMAGLAPMLPSDKVVELMQFMLFHAYYKATDGKAGKKGKSNIPASILKSPLEEPTGSVRSACSTRFLAMINSNVRAQRAAASKESDDKQDVVDLLSEATSFCRALEGETAVDMIDSIPDECREVRAELFKALDACVGSGDELAAKVAPLIRVLSVLQVGDWREFTPALQDLPRCVGELVNPKKKSKKSKKSKKDGEDEPEAIDVLTDILLSLLAQPSALLRDVVEHTFKAVSGQVSKEGIQDMLRIIAGPEVGEDAGEGEGDGEDEDVLMEDDDSDVDDDDDDDEESDDDDDDEESDDEEDYGEANDAEIAAMRAAASKIVGTAAEDSDDSDSESEGMDDAAMFRIDKLLAEAFKSRQQDLMRKKNLKRATRDFKFRVISLFQLYAKAQPGSAYLPNAVVTLLEAMRDSLGKQDPQSAQLAERIAALISKHIAHARDLPELLGDEVTSKTIQSKLLEVIVAANRGASDAQVFNKAAGAAAAYLLRVLEAVALHEKGGKAAKVGEEVASENAIDCFREALKMFKSKKSKLKTGFFSQTFARHPALASALLPELFSLVAIDADKPNARGEFLRLEALKLVNPVIQSGKKRYPPLAKSATKSMKTLSVSLAAAIGAPYKNKNTRADACQQAANCIESLNRLIGEIEIKTIIDVDAIIDAVAKQMSRPPALPQKAQKAFQRICALLDRAVPDVEMQPKSDANDDDGDDGSESEEDAPKQKKDKKSKKRRDSSGGENSSKKKVKKNR</sequence>
<dbReference type="STRING" id="436017.A4RWG4"/>
<keyword evidence="3" id="KW-0539">Nucleus</keyword>
<dbReference type="PANTHER" id="PTHR13213">
    <property type="entry name" value="MYB-BINDING PROTEIN 1A FAMILY MEMBER"/>
    <property type="match status" value="1"/>
</dbReference>
<evidence type="ECO:0000256" key="4">
    <source>
        <dbReference type="SAM" id="MobiDB-lite"/>
    </source>
</evidence>
<dbReference type="RefSeq" id="XP_001417327.1">
    <property type="nucleotide sequence ID" value="XM_001417290.1"/>
</dbReference>
<dbReference type="GO" id="GO:0003677">
    <property type="term" value="F:DNA binding"/>
    <property type="evidence" value="ECO:0007669"/>
    <property type="project" value="InterPro"/>
</dbReference>
<proteinExistence type="inferred from homology"/>
<dbReference type="Gramene" id="ABO95620">
    <property type="protein sequence ID" value="ABO95620"/>
    <property type="gene ID" value="OSTLU_15149"/>
</dbReference>
<dbReference type="GeneID" id="5001524"/>
<dbReference type="InterPro" id="IPR007015">
    <property type="entry name" value="DNA_pol_V/MYBBP1A"/>
</dbReference>
<evidence type="ECO:0000256" key="3">
    <source>
        <dbReference type="ARBA" id="ARBA00023242"/>
    </source>
</evidence>
<dbReference type="GO" id="GO:0006355">
    <property type="term" value="P:regulation of DNA-templated transcription"/>
    <property type="evidence" value="ECO:0007669"/>
    <property type="project" value="InterPro"/>
</dbReference>
<evidence type="ECO:0008006" key="7">
    <source>
        <dbReference type="Google" id="ProtNLM"/>
    </source>
</evidence>
<dbReference type="AlphaFoldDB" id="A4RWG4"/>
<dbReference type="eggNOG" id="KOG1926">
    <property type="taxonomic scope" value="Eukaryota"/>
</dbReference>
<comment type="subcellular location">
    <subcellularLocation>
        <location evidence="1">Nucleus</location>
    </subcellularLocation>
</comment>
<keyword evidence="6" id="KW-1185">Reference proteome</keyword>
<feature type="region of interest" description="Disordered" evidence="4">
    <location>
        <begin position="1150"/>
        <end position="1206"/>
    </location>
</feature>